<sequence>MAAFHGSVSLEDSSYKSGWLVWRVDVSVNLTGLQVSRS</sequence>
<name>F8H581_STUS2</name>
<dbReference type="HOGENOM" id="CLU_3331946_0_0_6"/>
<dbReference type="EMBL" id="CP002881">
    <property type="protein sequence ID" value="AEJ03518.1"/>
    <property type="molecule type" value="Genomic_DNA"/>
</dbReference>
<dbReference type="AlphaFoldDB" id="F8H581"/>
<evidence type="ECO:0000313" key="2">
    <source>
        <dbReference type="Proteomes" id="UP000008932"/>
    </source>
</evidence>
<reference evidence="2" key="3">
    <citation type="submission" date="2011-06" db="EMBL/GenBank/DDBJ databases">
        <title>Complete genome sequence of Pseudomonas stutzeri strain CGMCC 1.1803.</title>
        <authorList>
            <person name="Yan Y."/>
            <person name="Chen M."/>
            <person name="Lu W."/>
            <person name="Zhang W."/>
            <person name="Ping S."/>
            <person name="Lin M."/>
        </authorList>
    </citation>
    <scope>NUCLEOTIDE SEQUENCE [LARGE SCALE GENOMIC DNA]</scope>
    <source>
        <strain evidence="2">ATCC 17588 / DSM 5190 / CCUG 11256 / JCM 5965 / LMG 11199 / NCIMB 11358 / Stanier 221</strain>
    </source>
</reference>
<evidence type="ECO:0000313" key="1">
    <source>
        <dbReference type="EMBL" id="AEJ03518.1"/>
    </source>
</evidence>
<gene>
    <name evidence="1" type="ordered locus">PSTAB_0237</name>
</gene>
<accession>F8H581</accession>
<reference key="2">
    <citation type="submission" date="2011-06" db="EMBL/GenBank/DDBJ databases">
        <title>Complete Genome Sequence of Pseudomonas stutzeri Strain CGMCC 1.1803.</title>
        <authorList>
            <person name="Yan Y."/>
            <person name="Chen M."/>
            <person name="Lu W."/>
            <person name="Zhang W."/>
            <person name="Ping S."/>
            <person name="Lin M."/>
        </authorList>
    </citation>
    <scope>NUCLEOTIDE SEQUENCE</scope>
    <source>
        <strain>ATCC 17588</strain>
    </source>
</reference>
<organism evidence="1 2">
    <name type="scientific">Stutzerimonas stutzeri (strain ATCC 17588 / DSM 5190 / CCUG 11256 / JCM 5965 / LMG 11199 / NBRC 14165 / NCIMB 11358 / Stanier 221)</name>
    <name type="common">Pseudomonas stutzeri</name>
    <dbReference type="NCBI Taxonomy" id="96563"/>
    <lineage>
        <taxon>Bacteria</taxon>
        <taxon>Pseudomonadati</taxon>
        <taxon>Pseudomonadota</taxon>
        <taxon>Gammaproteobacteria</taxon>
        <taxon>Pseudomonadales</taxon>
        <taxon>Pseudomonadaceae</taxon>
        <taxon>Stutzerimonas</taxon>
    </lineage>
</organism>
<protein>
    <submittedName>
        <fullName evidence="1">Uncharacterized protein</fullName>
    </submittedName>
</protein>
<reference evidence="1 2" key="1">
    <citation type="journal article" date="2011" name="J. Bacteriol.">
        <title>Complete Genome Sequence of the Type Strain Pseudomonas stutzeri CGMCC 1.1803.</title>
        <authorList>
            <person name="Chen M."/>
            <person name="Yan Y."/>
            <person name="Zhang W."/>
            <person name="Lu W."/>
            <person name="Wang J."/>
            <person name="Ping S."/>
            <person name="Lin M."/>
        </authorList>
    </citation>
    <scope>NUCLEOTIDE SEQUENCE [LARGE SCALE GENOMIC DNA]</scope>
    <source>
        <strain evidence="2">ATCC 17588 / DSM 5190 / CCUG 11256 / JCM 5965 / LMG 11199 / NCIMB 11358 / Stanier 221</strain>
    </source>
</reference>
<proteinExistence type="predicted"/>
<dbReference type="Proteomes" id="UP000008932">
    <property type="component" value="Chromosome"/>
</dbReference>
<dbReference type="KEGG" id="psz:PSTAB_0237"/>